<dbReference type="Proteomes" id="UP000828251">
    <property type="component" value="Unassembled WGS sequence"/>
</dbReference>
<name>A0A9D3WHU7_9ROSI</name>
<organism evidence="2 3">
    <name type="scientific">Gossypium stocksii</name>
    <dbReference type="NCBI Taxonomy" id="47602"/>
    <lineage>
        <taxon>Eukaryota</taxon>
        <taxon>Viridiplantae</taxon>
        <taxon>Streptophyta</taxon>
        <taxon>Embryophyta</taxon>
        <taxon>Tracheophyta</taxon>
        <taxon>Spermatophyta</taxon>
        <taxon>Magnoliopsida</taxon>
        <taxon>eudicotyledons</taxon>
        <taxon>Gunneridae</taxon>
        <taxon>Pentapetalae</taxon>
        <taxon>rosids</taxon>
        <taxon>malvids</taxon>
        <taxon>Malvales</taxon>
        <taxon>Malvaceae</taxon>
        <taxon>Malvoideae</taxon>
        <taxon>Gossypium</taxon>
    </lineage>
</organism>
<sequence>MLRSCLDSKCSASLRFKDNFILNKSASGHTLAYPKVRLWKLEGQVGGIAALGMELSVIITLATLLDLISAAVSFMALSTPTTAFSSSITLEGSTFRTITSIHLKSLLQLVTLC</sequence>
<comment type="caution">
    <text evidence="2">The sequence shown here is derived from an EMBL/GenBank/DDBJ whole genome shotgun (WGS) entry which is preliminary data.</text>
</comment>
<proteinExistence type="predicted"/>
<keyword evidence="1" id="KW-1133">Transmembrane helix</keyword>
<reference evidence="2 3" key="1">
    <citation type="journal article" date="2021" name="Plant Biotechnol. J.">
        <title>Multi-omics assisted identification of the key and species-specific regulatory components of drought-tolerant mechanisms in Gossypium stocksii.</title>
        <authorList>
            <person name="Yu D."/>
            <person name="Ke L."/>
            <person name="Zhang D."/>
            <person name="Wu Y."/>
            <person name="Sun Y."/>
            <person name="Mei J."/>
            <person name="Sun J."/>
            <person name="Sun Y."/>
        </authorList>
    </citation>
    <scope>NUCLEOTIDE SEQUENCE [LARGE SCALE GENOMIC DNA]</scope>
    <source>
        <strain evidence="3">cv. E1</strain>
        <tissue evidence="2">Leaf</tissue>
    </source>
</reference>
<accession>A0A9D3WHU7</accession>
<dbReference type="OrthoDB" id="1000113at2759"/>
<dbReference type="AlphaFoldDB" id="A0A9D3WHU7"/>
<evidence type="ECO:0000256" key="1">
    <source>
        <dbReference type="SAM" id="Phobius"/>
    </source>
</evidence>
<dbReference type="EMBL" id="JAIQCV010000001">
    <property type="protein sequence ID" value="KAH1129170.1"/>
    <property type="molecule type" value="Genomic_DNA"/>
</dbReference>
<keyword evidence="3" id="KW-1185">Reference proteome</keyword>
<feature type="transmembrane region" description="Helical" evidence="1">
    <location>
        <begin position="55"/>
        <end position="77"/>
    </location>
</feature>
<keyword evidence="1" id="KW-0812">Transmembrane</keyword>
<evidence type="ECO:0000313" key="2">
    <source>
        <dbReference type="EMBL" id="KAH1129170.1"/>
    </source>
</evidence>
<gene>
    <name evidence="2" type="ORF">J1N35_000548</name>
</gene>
<keyword evidence="1" id="KW-0472">Membrane</keyword>
<evidence type="ECO:0000313" key="3">
    <source>
        <dbReference type="Proteomes" id="UP000828251"/>
    </source>
</evidence>
<protein>
    <submittedName>
        <fullName evidence="2">Uncharacterized protein</fullName>
    </submittedName>
</protein>